<name>A0A161LKE4_9ACTN</name>
<organism evidence="7 8">
    <name type="scientific">Planomonospora sphaerica</name>
    <dbReference type="NCBI Taxonomy" id="161355"/>
    <lineage>
        <taxon>Bacteria</taxon>
        <taxon>Bacillati</taxon>
        <taxon>Actinomycetota</taxon>
        <taxon>Actinomycetes</taxon>
        <taxon>Streptosporangiales</taxon>
        <taxon>Streptosporangiaceae</taxon>
        <taxon>Planomonospora</taxon>
    </lineage>
</organism>
<keyword evidence="5" id="KW-0812">Transmembrane</keyword>
<dbReference type="OrthoDB" id="5518017at2"/>
<evidence type="ECO:0000256" key="3">
    <source>
        <dbReference type="PIRSR" id="PIRSR600223-1"/>
    </source>
</evidence>
<evidence type="ECO:0000256" key="1">
    <source>
        <dbReference type="ARBA" id="ARBA00004401"/>
    </source>
</evidence>
<dbReference type="GO" id="GO:0004252">
    <property type="term" value="F:serine-type endopeptidase activity"/>
    <property type="evidence" value="ECO:0007669"/>
    <property type="project" value="InterPro"/>
</dbReference>
<dbReference type="PANTHER" id="PTHR43390">
    <property type="entry name" value="SIGNAL PEPTIDASE I"/>
    <property type="match status" value="1"/>
</dbReference>
<evidence type="ECO:0000313" key="8">
    <source>
        <dbReference type="Proteomes" id="UP000077701"/>
    </source>
</evidence>
<reference evidence="8" key="2">
    <citation type="submission" date="2016-04" db="EMBL/GenBank/DDBJ databases">
        <title>Planomonospora sphaerica JCM9374 whole genome shotgun sequence.</title>
        <authorList>
            <person name="Suzuki T."/>
            <person name="Dohra H."/>
            <person name="Kodani S."/>
        </authorList>
    </citation>
    <scope>NUCLEOTIDE SEQUENCE [LARGE SCALE GENOMIC DNA]</scope>
    <source>
        <strain evidence="8">JCM 9374</strain>
    </source>
</reference>
<keyword evidence="5" id="KW-0472">Membrane</keyword>
<feature type="transmembrane region" description="Helical" evidence="5">
    <location>
        <begin position="6"/>
        <end position="26"/>
    </location>
</feature>
<keyword evidence="5" id="KW-1133">Transmembrane helix</keyword>
<protein>
    <submittedName>
        <fullName evidence="7">Signal peptidase I</fullName>
    </submittedName>
</protein>
<dbReference type="STRING" id="161355.PS9374_02848"/>
<reference evidence="7 8" key="1">
    <citation type="journal article" date="2016" name="Genome Announc.">
        <title>Draft Genome Sequence of Planomonospora sphaerica JCM9374, a Rare Actinomycete.</title>
        <authorList>
            <person name="Dohra H."/>
            <person name="Suzuki T."/>
            <person name="Inoue Y."/>
            <person name="Kodani S."/>
        </authorList>
    </citation>
    <scope>NUCLEOTIDE SEQUENCE [LARGE SCALE GENOMIC DNA]</scope>
    <source>
        <strain evidence="7 8">JCM 9374</strain>
    </source>
</reference>
<feature type="domain" description="Peptidase S26" evidence="6">
    <location>
        <begin position="126"/>
        <end position="168"/>
    </location>
</feature>
<evidence type="ECO:0000313" key="7">
    <source>
        <dbReference type="EMBL" id="GAT67195.1"/>
    </source>
</evidence>
<feature type="domain" description="Peptidase S26" evidence="6">
    <location>
        <begin position="18"/>
        <end position="119"/>
    </location>
</feature>
<dbReference type="PANTHER" id="PTHR43390:SF1">
    <property type="entry name" value="CHLOROPLAST PROCESSING PEPTIDASE"/>
    <property type="match status" value="1"/>
</dbReference>
<dbReference type="EMBL" id="BDCX01000006">
    <property type="protein sequence ID" value="GAT67195.1"/>
    <property type="molecule type" value="Genomic_DNA"/>
</dbReference>
<dbReference type="SUPFAM" id="SSF51306">
    <property type="entry name" value="LexA/Signal peptidase"/>
    <property type="match status" value="1"/>
</dbReference>
<evidence type="ECO:0000259" key="6">
    <source>
        <dbReference type="Pfam" id="PF10502"/>
    </source>
</evidence>
<dbReference type="GO" id="GO:0006465">
    <property type="term" value="P:signal peptide processing"/>
    <property type="evidence" value="ECO:0007669"/>
    <property type="project" value="InterPro"/>
</dbReference>
<dbReference type="Proteomes" id="UP000077701">
    <property type="component" value="Unassembled WGS sequence"/>
</dbReference>
<dbReference type="AlphaFoldDB" id="A0A161LKE4"/>
<evidence type="ECO:0000256" key="4">
    <source>
        <dbReference type="SAM" id="MobiDB-lite"/>
    </source>
</evidence>
<sequence length="178" mass="18381">MSGLSWPALVPLLTAPAAVVAVLVWARRNLLAVHVRGGSMRPSYREGDRVLVRRVAAGRLRTGDVVVADAFTFSGVHSGTPSGRHAAPAPGPGAVRSQASGPGTRADWMIKRVAAVPGDPRPVSVPARAGETAVPDGCLVLLGDNAGHSLDSRHFGYAPAGSVVGRVVRLLGAPEPRR</sequence>
<accession>A0A161LKE4</accession>
<dbReference type="InterPro" id="IPR000223">
    <property type="entry name" value="Pept_S26A_signal_pept_1"/>
</dbReference>
<feature type="active site" evidence="3">
    <location>
        <position position="111"/>
    </location>
</feature>
<keyword evidence="8" id="KW-1185">Reference proteome</keyword>
<dbReference type="Pfam" id="PF10502">
    <property type="entry name" value="Peptidase_S26"/>
    <property type="match status" value="2"/>
</dbReference>
<comment type="subcellular location">
    <subcellularLocation>
        <location evidence="1">Cell membrane</location>
        <topology evidence="1">Single-pass type II membrane protein</topology>
    </subcellularLocation>
</comment>
<dbReference type="RefSeq" id="WP_084008323.1">
    <property type="nucleotide sequence ID" value="NZ_BDCX01000006.1"/>
</dbReference>
<evidence type="ECO:0000256" key="5">
    <source>
        <dbReference type="SAM" id="Phobius"/>
    </source>
</evidence>
<comment type="similarity">
    <text evidence="2">Belongs to the peptidase S26 family.</text>
</comment>
<dbReference type="InterPro" id="IPR019533">
    <property type="entry name" value="Peptidase_S26"/>
</dbReference>
<gene>
    <name evidence="7" type="ORF">PS9374_02848</name>
</gene>
<dbReference type="CDD" id="cd06530">
    <property type="entry name" value="S26_SPase_I"/>
    <property type="match status" value="1"/>
</dbReference>
<feature type="region of interest" description="Disordered" evidence="4">
    <location>
        <begin position="78"/>
        <end position="102"/>
    </location>
</feature>
<dbReference type="Gene3D" id="2.10.109.10">
    <property type="entry name" value="Umud Fragment, subunit A"/>
    <property type="match status" value="1"/>
</dbReference>
<proteinExistence type="inferred from homology"/>
<dbReference type="PRINTS" id="PR00727">
    <property type="entry name" value="LEADERPTASE"/>
</dbReference>
<dbReference type="InterPro" id="IPR036286">
    <property type="entry name" value="LexA/Signal_pep-like_sf"/>
</dbReference>
<dbReference type="GO" id="GO:0005886">
    <property type="term" value="C:plasma membrane"/>
    <property type="evidence" value="ECO:0007669"/>
    <property type="project" value="UniProtKB-SubCell"/>
</dbReference>
<feature type="active site" evidence="3">
    <location>
        <position position="39"/>
    </location>
</feature>
<evidence type="ECO:0000256" key="2">
    <source>
        <dbReference type="ARBA" id="ARBA00009370"/>
    </source>
</evidence>
<comment type="caution">
    <text evidence="7">The sequence shown here is derived from an EMBL/GenBank/DDBJ whole genome shotgun (WGS) entry which is preliminary data.</text>
</comment>